<dbReference type="EMBL" id="CAUH01006074">
    <property type="protein sequence ID" value="CCU82261.1"/>
    <property type="molecule type" value="Genomic_DNA"/>
</dbReference>
<reference evidence="1 2" key="1">
    <citation type="journal article" date="2010" name="Science">
        <title>Genome expansion and gene loss in powdery mildew fungi reveal tradeoffs in extreme parasitism.</title>
        <authorList>
            <person name="Spanu P.D."/>
            <person name="Abbott J.C."/>
            <person name="Amselem J."/>
            <person name="Burgis T.A."/>
            <person name="Soanes D.M."/>
            <person name="Stueber K."/>
            <person name="Ver Loren van Themaat E."/>
            <person name="Brown J.K.M."/>
            <person name="Butcher S.A."/>
            <person name="Gurr S.J."/>
            <person name="Lebrun M.-H."/>
            <person name="Ridout C.J."/>
            <person name="Schulze-Lefert P."/>
            <person name="Talbot N.J."/>
            <person name="Ahmadinejad N."/>
            <person name="Ametz C."/>
            <person name="Barton G.R."/>
            <person name="Benjdia M."/>
            <person name="Bidzinski P."/>
            <person name="Bindschedler L.V."/>
            <person name="Both M."/>
            <person name="Brewer M.T."/>
            <person name="Cadle-Davidson L."/>
            <person name="Cadle-Davidson M.M."/>
            <person name="Collemare J."/>
            <person name="Cramer R."/>
            <person name="Frenkel O."/>
            <person name="Godfrey D."/>
            <person name="Harriman J."/>
            <person name="Hoede C."/>
            <person name="King B.C."/>
            <person name="Klages S."/>
            <person name="Kleemann J."/>
            <person name="Knoll D."/>
            <person name="Koti P.S."/>
            <person name="Kreplak J."/>
            <person name="Lopez-Ruiz F.J."/>
            <person name="Lu X."/>
            <person name="Maekawa T."/>
            <person name="Mahanil S."/>
            <person name="Micali C."/>
            <person name="Milgroom M.G."/>
            <person name="Montana G."/>
            <person name="Noir S."/>
            <person name="O'Connell R.J."/>
            <person name="Oberhaensli S."/>
            <person name="Parlange F."/>
            <person name="Pedersen C."/>
            <person name="Quesneville H."/>
            <person name="Reinhardt R."/>
            <person name="Rott M."/>
            <person name="Sacristan S."/>
            <person name="Schmidt S.M."/>
            <person name="Schoen M."/>
            <person name="Skamnioti P."/>
            <person name="Sommer H."/>
            <person name="Stephens A."/>
            <person name="Takahara H."/>
            <person name="Thordal-Christensen H."/>
            <person name="Vigouroux M."/>
            <person name="Wessling R."/>
            <person name="Wicker T."/>
            <person name="Panstruga R."/>
        </authorList>
    </citation>
    <scope>NUCLEOTIDE SEQUENCE [LARGE SCALE GENOMIC DNA]</scope>
    <source>
        <strain evidence="1">DH14</strain>
    </source>
</reference>
<dbReference type="AlphaFoldDB" id="N1JNS8"/>
<proteinExistence type="predicted"/>
<organism evidence="1 2">
    <name type="scientific">Blumeria graminis f. sp. hordei (strain DH14)</name>
    <name type="common">Barley powdery mildew</name>
    <name type="synonym">Oidium monilioides f. sp. hordei</name>
    <dbReference type="NCBI Taxonomy" id="546991"/>
    <lineage>
        <taxon>Eukaryota</taxon>
        <taxon>Fungi</taxon>
        <taxon>Dikarya</taxon>
        <taxon>Ascomycota</taxon>
        <taxon>Pezizomycotina</taxon>
        <taxon>Leotiomycetes</taxon>
        <taxon>Erysiphales</taxon>
        <taxon>Erysiphaceae</taxon>
        <taxon>Blumeria</taxon>
        <taxon>Blumeria hordei</taxon>
    </lineage>
</organism>
<sequence length="208" mass="23167">MGSTRLRSGWSWSTGLKISTRRNLPRPIGQLPATQRQWSLVTGKLSVEINIPYSPDNQPDSRHSMINTAISAVPAKCLISQSSGQRIASIAWPSWYLLLIRLGEFSAPLTAPAQIVEKHELNLPFELTLNSTEMEVMAARIDVLVQHKLLQVRVRRTDLSPNIYLLASSININDCLISSSQGLLVRAKSQKRLDTGERQLQLGETQNS</sequence>
<dbReference type="Proteomes" id="UP000015441">
    <property type="component" value="Unassembled WGS sequence"/>
</dbReference>
<dbReference type="HOGENOM" id="CLU_1320677_0_0_1"/>
<keyword evidence="2" id="KW-1185">Reference proteome</keyword>
<gene>
    <name evidence="1" type="ORF">BGHDH14_bghG006074000003001</name>
</gene>
<name>N1JNS8_BLUG1</name>
<comment type="caution">
    <text evidence="1">The sequence shown here is derived from an EMBL/GenBank/DDBJ whole genome shotgun (WGS) entry which is preliminary data.</text>
</comment>
<evidence type="ECO:0000313" key="1">
    <source>
        <dbReference type="EMBL" id="CCU82261.1"/>
    </source>
</evidence>
<evidence type="ECO:0000313" key="2">
    <source>
        <dbReference type="Proteomes" id="UP000015441"/>
    </source>
</evidence>
<accession>N1JNS8</accession>
<protein>
    <submittedName>
        <fullName evidence="1">Putative Bgh-specific protein</fullName>
    </submittedName>
</protein>
<dbReference type="InParanoid" id="N1JNS8"/>